<reference evidence="1 2" key="1">
    <citation type="submission" date="2022-06" db="EMBL/GenBank/DDBJ databases">
        <title>Acetobacer genomes from food samples.</title>
        <authorList>
            <person name="Sombolestani A."/>
        </authorList>
    </citation>
    <scope>NUCLEOTIDE SEQUENCE [LARGE SCALE GENOMIC DNA]</scope>
    <source>
        <strain evidence="1 2">R-83285</strain>
    </source>
</reference>
<dbReference type="Proteomes" id="UP001523528">
    <property type="component" value="Unassembled WGS sequence"/>
</dbReference>
<accession>A0ABT1F3B3</accession>
<comment type="caution">
    <text evidence="1">The sequence shown here is derived from an EMBL/GenBank/DDBJ whole genome shotgun (WGS) entry which is preliminary data.</text>
</comment>
<evidence type="ECO:0000313" key="1">
    <source>
        <dbReference type="EMBL" id="MCP1259722.1"/>
    </source>
</evidence>
<gene>
    <name evidence="1" type="ORF">NKW50_14090</name>
</gene>
<sequence length="82" mass="8980">MAFTPFHDEGESLSVGGLTLENGNTRIALYGQLDIRPDQESLKNLLVLKEQIDVIIANLEAQKSLPAQASSGEVTHEMKNPF</sequence>
<dbReference type="EMBL" id="JAMYZZ010000046">
    <property type="protein sequence ID" value="MCP1259722.1"/>
    <property type="molecule type" value="Genomic_DNA"/>
</dbReference>
<name>A0ABT1F3B3_9PROT</name>
<evidence type="ECO:0000313" key="2">
    <source>
        <dbReference type="Proteomes" id="UP001523528"/>
    </source>
</evidence>
<protein>
    <submittedName>
        <fullName evidence="1">Uncharacterized protein</fullName>
    </submittedName>
</protein>
<keyword evidence="2" id="KW-1185">Reference proteome</keyword>
<proteinExistence type="predicted"/>
<organism evidence="1 2">
    <name type="scientific">Acetobacter lambici</name>
    <dbReference type="NCBI Taxonomy" id="1332824"/>
    <lineage>
        <taxon>Bacteria</taxon>
        <taxon>Pseudomonadati</taxon>
        <taxon>Pseudomonadota</taxon>
        <taxon>Alphaproteobacteria</taxon>
        <taxon>Acetobacterales</taxon>
        <taxon>Acetobacteraceae</taxon>
        <taxon>Acetobacter</taxon>
    </lineage>
</organism>
<dbReference type="RefSeq" id="WP_165992623.1">
    <property type="nucleotide sequence ID" value="NZ_JAMYZY010000045.1"/>
</dbReference>